<keyword evidence="3" id="KW-1185">Reference proteome</keyword>
<gene>
    <name evidence="2" type="ORF">B0F88_113108</name>
</gene>
<dbReference type="EMBL" id="PTIY01000013">
    <property type="protein sequence ID" value="PPK67768.1"/>
    <property type="molecule type" value="Genomic_DNA"/>
</dbReference>
<feature type="region of interest" description="Disordered" evidence="1">
    <location>
        <begin position="30"/>
        <end position="70"/>
    </location>
</feature>
<organism evidence="2 3">
    <name type="scientific">Methylobacter tundripaludum</name>
    <dbReference type="NCBI Taxonomy" id="173365"/>
    <lineage>
        <taxon>Bacteria</taxon>
        <taxon>Pseudomonadati</taxon>
        <taxon>Pseudomonadota</taxon>
        <taxon>Gammaproteobacteria</taxon>
        <taxon>Methylococcales</taxon>
        <taxon>Methylococcaceae</taxon>
        <taxon>Methylobacter</taxon>
    </lineage>
</organism>
<dbReference type="PROSITE" id="PS51257">
    <property type="entry name" value="PROKAR_LIPOPROTEIN"/>
    <property type="match status" value="1"/>
</dbReference>
<feature type="compositionally biased region" description="Low complexity" evidence="1">
    <location>
        <begin position="30"/>
        <end position="61"/>
    </location>
</feature>
<evidence type="ECO:0000256" key="1">
    <source>
        <dbReference type="SAM" id="MobiDB-lite"/>
    </source>
</evidence>
<dbReference type="RefSeq" id="WP_181049922.1">
    <property type="nucleotide sequence ID" value="NZ_PTIY01000013.1"/>
</dbReference>
<dbReference type="NCBIfam" id="NF033171">
    <property type="entry name" value="lipo_LIC11139"/>
    <property type="match status" value="1"/>
</dbReference>
<protein>
    <recommendedName>
        <fullName evidence="4">Lipoprotein</fullName>
    </recommendedName>
</protein>
<dbReference type="AlphaFoldDB" id="A0A2S6GR94"/>
<comment type="caution">
    <text evidence="2">The sequence shown here is derived from an EMBL/GenBank/DDBJ whole genome shotgun (WGS) entry which is preliminary data.</text>
</comment>
<reference evidence="2 3" key="1">
    <citation type="submission" date="2018-02" db="EMBL/GenBank/DDBJ databases">
        <title>Subsurface microbial communities from deep shales in Ohio and West Virginia, USA.</title>
        <authorList>
            <person name="Wrighton K."/>
        </authorList>
    </citation>
    <scope>NUCLEOTIDE SEQUENCE [LARGE SCALE GENOMIC DNA]</scope>
    <source>
        <strain evidence="2 3">OWC-G53F</strain>
    </source>
</reference>
<dbReference type="Proteomes" id="UP000238071">
    <property type="component" value="Unassembled WGS sequence"/>
</dbReference>
<evidence type="ECO:0008006" key="4">
    <source>
        <dbReference type="Google" id="ProtNLM"/>
    </source>
</evidence>
<proteinExistence type="predicted"/>
<evidence type="ECO:0000313" key="2">
    <source>
        <dbReference type="EMBL" id="PPK67768.1"/>
    </source>
</evidence>
<evidence type="ECO:0000313" key="3">
    <source>
        <dbReference type="Proteomes" id="UP000238071"/>
    </source>
</evidence>
<name>A0A2S6GR94_9GAMM</name>
<sequence length="158" mass="17095">MHSISGRFNHKCCRFVILILPLIITGCSFSDSSRSSSNSSESISDSSGSLSDSSGSSSSSKSNREKKYEGEVSDYTMAYVKSSHADADYAGFLKGLSDIAAKIGIVNWDEEPKTYRGIGKGLKKAGVEGAAYETYKKNFAGSDQQHMQSIQKGYESEK</sequence>
<accession>A0A2S6GR94</accession>